<sequence length="81" mass="9081">MVESKFQIKGVFDFNIYLIYIGIEDCNEWVTGIIQLLVAVGVSLVNLAMVSGNPSFHISICEIIDANPGAIFLFWELIRQC</sequence>
<dbReference type="EMBL" id="LSSL01002711">
    <property type="protein sequence ID" value="OLY81155.1"/>
    <property type="molecule type" value="Genomic_DNA"/>
</dbReference>
<accession>A0A1R0GWA8</accession>
<proteinExistence type="predicted"/>
<dbReference type="AlphaFoldDB" id="A0A1R0GWA8"/>
<evidence type="ECO:0000313" key="1">
    <source>
        <dbReference type="EMBL" id="OLY81155.1"/>
    </source>
</evidence>
<keyword evidence="2" id="KW-1185">Reference proteome</keyword>
<protein>
    <submittedName>
        <fullName evidence="1">Uncharacterized protein</fullName>
    </submittedName>
</protein>
<reference evidence="1 2" key="1">
    <citation type="journal article" date="2016" name="Mol. Biol. Evol.">
        <title>Genome-Wide Survey of Gut Fungi (Harpellales) Reveals the First Horizontally Transferred Ubiquitin Gene from a Mosquito Host.</title>
        <authorList>
            <person name="Wang Y."/>
            <person name="White M.M."/>
            <person name="Kvist S."/>
            <person name="Moncalvo J.M."/>
        </authorList>
    </citation>
    <scope>NUCLEOTIDE SEQUENCE [LARGE SCALE GENOMIC DNA]</scope>
    <source>
        <strain evidence="1 2">ALG-7-W6</strain>
    </source>
</reference>
<organism evidence="1 2">
    <name type="scientific">Smittium mucronatum</name>
    <dbReference type="NCBI Taxonomy" id="133383"/>
    <lineage>
        <taxon>Eukaryota</taxon>
        <taxon>Fungi</taxon>
        <taxon>Fungi incertae sedis</taxon>
        <taxon>Zoopagomycota</taxon>
        <taxon>Kickxellomycotina</taxon>
        <taxon>Harpellomycetes</taxon>
        <taxon>Harpellales</taxon>
        <taxon>Legeriomycetaceae</taxon>
        <taxon>Smittium</taxon>
    </lineage>
</organism>
<dbReference type="Proteomes" id="UP000187455">
    <property type="component" value="Unassembled WGS sequence"/>
</dbReference>
<evidence type="ECO:0000313" key="2">
    <source>
        <dbReference type="Proteomes" id="UP000187455"/>
    </source>
</evidence>
<name>A0A1R0GWA8_9FUNG</name>
<comment type="caution">
    <text evidence="1">The sequence shown here is derived from an EMBL/GenBank/DDBJ whole genome shotgun (WGS) entry which is preliminary data.</text>
</comment>
<gene>
    <name evidence="1" type="ORF">AYI68_g4742</name>
</gene>